<dbReference type="RefSeq" id="XP_065328626.1">
    <property type="nucleotide sequence ID" value="XM_065472554.1"/>
</dbReference>
<dbReference type="KEGG" id="vnx:VNE69_02008"/>
<reference evidence="1" key="1">
    <citation type="journal article" date="2024" name="BMC Genomics">
        <title>Functional annotation of a divergent genome using sequence and structure-based similarity.</title>
        <authorList>
            <person name="Svedberg D."/>
            <person name="Winiger R.R."/>
            <person name="Berg A."/>
            <person name="Sharma H."/>
            <person name="Tellgren-Roth C."/>
            <person name="Debrunner-Vossbrinck B.A."/>
            <person name="Vossbrinck C.R."/>
            <person name="Barandun J."/>
        </authorList>
    </citation>
    <scope>NUCLEOTIDE SEQUENCE</scope>
    <source>
        <strain evidence="1">Illinois isolate</strain>
    </source>
</reference>
<organism evidence="1 2">
    <name type="scientific">Vairimorpha necatrix</name>
    <dbReference type="NCBI Taxonomy" id="6039"/>
    <lineage>
        <taxon>Eukaryota</taxon>
        <taxon>Fungi</taxon>
        <taxon>Fungi incertae sedis</taxon>
        <taxon>Microsporidia</taxon>
        <taxon>Nosematidae</taxon>
        <taxon>Vairimorpha</taxon>
    </lineage>
</organism>
<accession>A0AAX4J983</accession>
<protein>
    <submittedName>
        <fullName evidence="1">Ubiquitin-like superfamily protein</fullName>
    </submittedName>
</protein>
<dbReference type="SUPFAM" id="SSF54236">
    <property type="entry name" value="Ubiquitin-like"/>
    <property type="match status" value="1"/>
</dbReference>
<evidence type="ECO:0000313" key="1">
    <source>
        <dbReference type="EMBL" id="WUR02481.1"/>
    </source>
</evidence>
<dbReference type="Proteomes" id="UP001334084">
    <property type="component" value="Chromosome 2"/>
</dbReference>
<dbReference type="GeneID" id="90540298"/>
<evidence type="ECO:0000313" key="2">
    <source>
        <dbReference type="Proteomes" id="UP001334084"/>
    </source>
</evidence>
<dbReference type="InterPro" id="IPR029071">
    <property type="entry name" value="Ubiquitin-like_domsf"/>
</dbReference>
<dbReference type="EMBL" id="CP142727">
    <property type="protein sequence ID" value="WUR02481.1"/>
    <property type="molecule type" value="Genomic_DNA"/>
</dbReference>
<gene>
    <name evidence="1" type="ORF">VNE69_02008</name>
</gene>
<proteinExistence type="predicted"/>
<sequence>MFTVLFSDDDKEDILENIFTNNKIINTPNYKEIRTNYQRALLHLKKDKEISQEKVIIQVDCSIKQGNQKYEIEEISQEKVIIQVDCSIKQGNQKYEIEDCTVKEAKKYIYEKLGISISKQEIVKEEEVLNNGRYLKNETVIVRQKRRTNKTKH</sequence>
<dbReference type="AlphaFoldDB" id="A0AAX4J983"/>
<keyword evidence="2" id="KW-1185">Reference proteome</keyword>
<name>A0AAX4J983_9MICR</name>